<proteinExistence type="predicted"/>
<keyword evidence="1" id="KW-0472">Membrane</keyword>
<evidence type="ECO:0000313" key="3">
    <source>
        <dbReference type="Proteomes" id="UP000095767"/>
    </source>
</evidence>
<dbReference type="AlphaFoldDB" id="A0A1E5UWX8"/>
<gene>
    <name evidence="2" type="ORF">BAE44_0021598</name>
</gene>
<dbReference type="EMBL" id="LWDX02060113">
    <property type="protein sequence ID" value="OEL17383.1"/>
    <property type="molecule type" value="Genomic_DNA"/>
</dbReference>
<accession>A0A1E5UWX8</accession>
<evidence type="ECO:0000256" key="1">
    <source>
        <dbReference type="SAM" id="Phobius"/>
    </source>
</evidence>
<protein>
    <submittedName>
        <fullName evidence="2">Uncharacterized protein</fullName>
    </submittedName>
</protein>
<dbReference type="STRING" id="888268.A0A1E5UWX8"/>
<name>A0A1E5UWX8_9POAL</name>
<feature type="transmembrane region" description="Helical" evidence="1">
    <location>
        <begin position="77"/>
        <end position="96"/>
    </location>
</feature>
<keyword evidence="1" id="KW-1133">Transmembrane helix</keyword>
<dbReference type="Proteomes" id="UP000095767">
    <property type="component" value="Unassembled WGS sequence"/>
</dbReference>
<evidence type="ECO:0000313" key="2">
    <source>
        <dbReference type="EMBL" id="OEL17383.1"/>
    </source>
</evidence>
<keyword evidence="1" id="KW-0812">Transmembrane</keyword>
<comment type="caution">
    <text evidence="2">The sequence shown here is derived from an EMBL/GenBank/DDBJ whole genome shotgun (WGS) entry which is preliminary data.</text>
</comment>
<organism evidence="2 3">
    <name type="scientific">Dichanthelium oligosanthes</name>
    <dbReference type="NCBI Taxonomy" id="888268"/>
    <lineage>
        <taxon>Eukaryota</taxon>
        <taxon>Viridiplantae</taxon>
        <taxon>Streptophyta</taxon>
        <taxon>Embryophyta</taxon>
        <taxon>Tracheophyta</taxon>
        <taxon>Spermatophyta</taxon>
        <taxon>Magnoliopsida</taxon>
        <taxon>Liliopsida</taxon>
        <taxon>Poales</taxon>
        <taxon>Poaceae</taxon>
        <taxon>PACMAD clade</taxon>
        <taxon>Panicoideae</taxon>
        <taxon>Panicodae</taxon>
        <taxon>Paniceae</taxon>
        <taxon>Dichantheliinae</taxon>
        <taxon>Dichanthelium</taxon>
    </lineage>
</organism>
<sequence length="176" mass="19924">MYQRDALDQSIIRVWTLMETITLREYLNQRVGFLDCGLLNYKILLQHPQQIPDIEKYTLDALLKLQDMNYVLLSYNFNMNIAFIAFMVPLGLSAAIRSPCSCPCGNPGDHGRLVIGMRMRGLVVLLVRNLWGLAYSNSEGVTKYTARITPILSVSIFLDGLQDVLSGKQENILILQ</sequence>
<reference evidence="2 3" key="1">
    <citation type="submission" date="2016-09" db="EMBL/GenBank/DDBJ databases">
        <title>The draft genome of Dichanthelium oligosanthes: A C3 panicoid grass species.</title>
        <authorList>
            <person name="Studer A.J."/>
            <person name="Schnable J.C."/>
            <person name="Brutnell T.P."/>
        </authorList>
    </citation>
    <scope>NUCLEOTIDE SEQUENCE [LARGE SCALE GENOMIC DNA]</scope>
    <source>
        <strain evidence="3">cv. Kellogg 1175</strain>
        <tissue evidence="2">Leaf</tissue>
    </source>
</reference>
<keyword evidence="3" id="KW-1185">Reference proteome</keyword>
<dbReference type="OrthoDB" id="2126698at2759"/>